<gene>
    <name evidence="1" type="ORF">DT603_12555</name>
</gene>
<dbReference type="EMBL" id="QOVG01000008">
    <property type="protein sequence ID" value="NDK39673.1"/>
    <property type="molecule type" value="Genomic_DNA"/>
</dbReference>
<reference evidence="1 2" key="1">
    <citation type="submission" date="2018-07" db="EMBL/GenBank/DDBJ databases">
        <title>Whole genome Sequencing of Pseudoxanthomonas gei KCTC 32298 (T).</title>
        <authorList>
            <person name="Kumar S."/>
            <person name="Bansal K."/>
            <person name="Kaur A."/>
            <person name="Patil P."/>
            <person name="Sharma S."/>
            <person name="Patil P.B."/>
        </authorList>
    </citation>
    <scope>NUCLEOTIDE SEQUENCE [LARGE SCALE GENOMIC DNA]</scope>
    <source>
        <strain evidence="1 2">KCTC 32298</strain>
    </source>
</reference>
<name>A0ABX0ADL9_9GAMM</name>
<evidence type="ECO:0000313" key="2">
    <source>
        <dbReference type="Proteomes" id="UP001429354"/>
    </source>
</evidence>
<organism evidence="1 2">
    <name type="scientific">Pseudoxanthomonas gei</name>
    <dbReference type="NCBI Taxonomy" id="1383030"/>
    <lineage>
        <taxon>Bacteria</taxon>
        <taxon>Pseudomonadati</taxon>
        <taxon>Pseudomonadota</taxon>
        <taxon>Gammaproteobacteria</taxon>
        <taxon>Lysobacterales</taxon>
        <taxon>Lysobacteraceae</taxon>
        <taxon>Pseudoxanthomonas</taxon>
    </lineage>
</organism>
<sequence>MSPKRYRSAPGVPALVPEPASTAFPHGNLAIQRKGWRKLRVRLMTGPSIRRRLVTHPSGAFPRIPYRRTIMSTNANHIESLPQVLLRATSPSRPGRRRRIGSFRLSSLDMDRFNALLASLAGDRAPLDCDQVVTAARALADASGPQSTPACIRQRLEQAGALTAMLADRGWQPANEAVEPASAVLGYLGGQDELIPDWIPQVGQLDDAILIDAAWPRLAAEVLSYQDFCRLRQVEAQLHQQEITAFRFDRRDWECARRAEAGLHEHQRRVRNSSYVPEVAGLFRVH</sequence>
<protein>
    <submittedName>
        <fullName evidence="1">DUF1232 domain-containing protein</fullName>
    </submittedName>
</protein>
<comment type="caution">
    <text evidence="1">The sequence shown here is derived from an EMBL/GenBank/DDBJ whole genome shotgun (WGS) entry which is preliminary data.</text>
</comment>
<keyword evidence="2" id="KW-1185">Reference proteome</keyword>
<evidence type="ECO:0000313" key="1">
    <source>
        <dbReference type="EMBL" id="NDK39673.1"/>
    </source>
</evidence>
<dbReference type="Proteomes" id="UP001429354">
    <property type="component" value="Unassembled WGS sequence"/>
</dbReference>
<accession>A0ABX0ADL9</accession>
<proteinExistence type="predicted"/>